<organism evidence="2 3">
    <name type="scientific">Agrocybe chaxingu</name>
    <dbReference type="NCBI Taxonomy" id="84603"/>
    <lineage>
        <taxon>Eukaryota</taxon>
        <taxon>Fungi</taxon>
        <taxon>Dikarya</taxon>
        <taxon>Basidiomycota</taxon>
        <taxon>Agaricomycotina</taxon>
        <taxon>Agaricomycetes</taxon>
        <taxon>Agaricomycetidae</taxon>
        <taxon>Agaricales</taxon>
        <taxon>Agaricineae</taxon>
        <taxon>Strophariaceae</taxon>
        <taxon>Agrocybe</taxon>
    </lineage>
</organism>
<dbReference type="AlphaFoldDB" id="A0A9W8K9K2"/>
<name>A0A9W8K9K2_9AGAR</name>
<accession>A0A9W8K9K2</accession>
<keyword evidence="3" id="KW-1185">Reference proteome</keyword>
<evidence type="ECO:0000313" key="2">
    <source>
        <dbReference type="EMBL" id="KAJ3510669.1"/>
    </source>
</evidence>
<feature type="region of interest" description="Disordered" evidence="1">
    <location>
        <begin position="47"/>
        <end position="169"/>
    </location>
</feature>
<reference evidence="2" key="1">
    <citation type="submission" date="2022-07" db="EMBL/GenBank/DDBJ databases">
        <title>Genome Sequence of Agrocybe chaxingu.</title>
        <authorList>
            <person name="Buettner E."/>
        </authorList>
    </citation>
    <scope>NUCLEOTIDE SEQUENCE</scope>
    <source>
        <strain evidence="2">MP-N11</strain>
    </source>
</reference>
<dbReference type="Proteomes" id="UP001148786">
    <property type="component" value="Unassembled WGS sequence"/>
</dbReference>
<protein>
    <submittedName>
        <fullName evidence="2">Uncharacterized protein</fullName>
    </submittedName>
</protein>
<dbReference type="EMBL" id="JANKHO010000381">
    <property type="protein sequence ID" value="KAJ3510669.1"/>
    <property type="molecule type" value="Genomic_DNA"/>
</dbReference>
<evidence type="ECO:0000256" key="1">
    <source>
        <dbReference type="SAM" id="MobiDB-lite"/>
    </source>
</evidence>
<feature type="compositionally biased region" description="Low complexity" evidence="1">
    <location>
        <begin position="82"/>
        <end position="96"/>
    </location>
</feature>
<evidence type="ECO:0000313" key="3">
    <source>
        <dbReference type="Proteomes" id="UP001148786"/>
    </source>
</evidence>
<feature type="compositionally biased region" description="Basic residues" evidence="1">
    <location>
        <begin position="69"/>
        <end position="81"/>
    </location>
</feature>
<comment type="caution">
    <text evidence="2">The sequence shown here is derived from an EMBL/GenBank/DDBJ whole genome shotgun (WGS) entry which is preliminary data.</text>
</comment>
<proteinExistence type="predicted"/>
<sequence>MQDDQTTPLALPPTHNLVPVGMHVDIGPNDHQMGEELIYPPQEFYHHQHSHPNHDESGHTLPRTWEQARRRRAPLAPRRRAPLGSPLTPSSASTPSLLPPGMLPHHAQHHGGGGGMGLDFELDPQLAAHSVPASQQVTPDGKQQHHSAGDSPLAMHNQYHSPMDLHMRG</sequence>
<gene>
    <name evidence="2" type="ORF">NLJ89_g4540</name>
</gene>